<reference evidence="2 3" key="1">
    <citation type="submission" date="2022-04" db="EMBL/GenBank/DDBJ databases">
        <authorList>
            <person name="Jaya Jothi S."/>
            <person name="Mutusamy P."/>
            <person name="Kumarasan Y."/>
            <person name="Su YIn L."/>
            <person name="Loke S."/>
            <person name="Croft L."/>
            <person name="Rajandas H."/>
            <person name="Parimannan S."/>
        </authorList>
    </citation>
    <scope>NUCLEOTIDE SEQUENCE [LARGE SCALE GENOMIC DNA]</scope>
</reference>
<keyword evidence="3" id="KW-1185">Reference proteome</keyword>
<organism evidence="2 3">
    <name type="scientific">Dickeya phage DchS19</name>
    <dbReference type="NCBI Taxonomy" id="2951194"/>
    <lineage>
        <taxon>Viruses</taxon>
        <taxon>Duplodnaviria</taxon>
        <taxon>Heunggongvirae</taxon>
        <taxon>Uroviricota</taxon>
        <taxon>Caudoviricetes</taxon>
        <taxon>Autographivirales</taxon>
        <taxon>Autotranscriptaviridae</taxon>
        <taxon>Studiervirinae</taxon>
        <taxon>Ningirsuvirus</taxon>
        <taxon>Ningirsuvirus DchS19</taxon>
    </lineage>
</organism>
<keyword evidence="1" id="KW-0472">Membrane</keyword>
<gene>
    <name evidence="2" type="ORF">FNPHOIGM_00035</name>
</gene>
<dbReference type="Proteomes" id="UP001056273">
    <property type="component" value="Segment"/>
</dbReference>
<dbReference type="EMBL" id="ON287378">
    <property type="protein sequence ID" value="URX37672.1"/>
    <property type="molecule type" value="Genomic_DNA"/>
</dbReference>
<evidence type="ECO:0000313" key="3">
    <source>
        <dbReference type="Proteomes" id="UP001056273"/>
    </source>
</evidence>
<evidence type="ECO:0000256" key="1">
    <source>
        <dbReference type="SAM" id="Phobius"/>
    </source>
</evidence>
<evidence type="ECO:0000313" key="2">
    <source>
        <dbReference type="EMBL" id="URX37672.1"/>
    </source>
</evidence>
<sequence>METSCRLPHGAGRSCTGMDGDAMMFTAFIVFMYLLIVLYFLKDFRKGLKVHKANFSYLKYGFLPRYTVRLPNGRFKANKVGIFYIATH</sequence>
<keyword evidence="1" id="KW-0812">Transmembrane</keyword>
<feature type="transmembrane region" description="Helical" evidence="1">
    <location>
        <begin position="22"/>
        <end position="41"/>
    </location>
</feature>
<proteinExistence type="predicted"/>
<protein>
    <submittedName>
        <fullName evidence="2">Uncharacterized protein</fullName>
    </submittedName>
</protein>
<name>A0A9E7LUU4_9CAUD</name>
<keyword evidence="1" id="KW-1133">Transmembrane helix</keyword>
<accession>A0A9E7LUU4</accession>